<keyword evidence="5 8" id="KW-0812">Transmembrane</keyword>
<reference evidence="10" key="1">
    <citation type="journal article" date="2019" name="Int. J. Syst. Evol. Microbiol.">
        <title>The Global Catalogue of Microorganisms (GCM) 10K type strain sequencing project: providing services to taxonomists for standard genome sequencing and annotation.</title>
        <authorList>
            <consortium name="The Broad Institute Genomics Platform"/>
            <consortium name="The Broad Institute Genome Sequencing Center for Infectious Disease"/>
            <person name="Wu L."/>
            <person name="Ma J."/>
        </authorList>
    </citation>
    <scope>NUCLEOTIDE SEQUENCE [LARGE SCALE GENOMIC DNA]</scope>
    <source>
        <strain evidence="10">IBRC-M 10908</strain>
    </source>
</reference>
<organism evidence="9 10">
    <name type="scientific">Salininema proteolyticum</name>
    <dbReference type="NCBI Taxonomy" id="1607685"/>
    <lineage>
        <taxon>Bacteria</taxon>
        <taxon>Bacillati</taxon>
        <taxon>Actinomycetota</taxon>
        <taxon>Actinomycetes</taxon>
        <taxon>Glycomycetales</taxon>
        <taxon>Glycomycetaceae</taxon>
        <taxon>Salininema</taxon>
    </lineage>
</organism>
<dbReference type="PANTHER" id="PTHR30472">
    <property type="entry name" value="FERRIC ENTEROBACTIN TRANSPORT SYSTEM PERMEASE PROTEIN"/>
    <property type="match status" value="1"/>
</dbReference>
<sequence>MTVSSTDRTTAGTTGLHRGRVRIGGDRAHVVVHMRALLVTITVLAATAALAVLGLTLGEFPVSPAEVIGAFTGRVDGLAATVVLEWRLPRVAAAVVFGAALAVAGGVFQTLTRNPLASPDIVGLANGSFTGMILALLLLGGSWPLLMAGSLFGGLAAAVVIALLAARDGLRGFRFIVIGIGVSAMLASLNSWMLLRADLETALFAAAWGAGSLNNVTEETAWPAIGVLAILLALCAFLVRPLKQLSLGDDVATATGIGLVRSRLALIGVAVALVAVVTTVAGPVAFVALAAPQIARRLVAGAGIPLAASAAMGGALLLGADLIAQHAIPLTVPVGVVTVVIGGAYLVVLIARELRTVP</sequence>
<feature type="transmembrane region" description="Helical" evidence="8">
    <location>
        <begin position="264"/>
        <end position="292"/>
    </location>
</feature>
<comment type="similarity">
    <text evidence="2">Belongs to the binding-protein-dependent transport system permease family. FecCD subfamily.</text>
</comment>
<comment type="caution">
    <text evidence="9">The sequence shown here is derived from an EMBL/GenBank/DDBJ whole genome shotgun (WGS) entry which is preliminary data.</text>
</comment>
<evidence type="ECO:0000256" key="5">
    <source>
        <dbReference type="ARBA" id="ARBA00022692"/>
    </source>
</evidence>
<evidence type="ECO:0000256" key="6">
    <source>
        <dbReference type="ARBA" id="ARBA00022989"/>
    </source>
</evidence>
<feature type="transmembrane region" description="Helical" evidence="8">
    <location>
        <begin position="330"/>
        <end position="351"/>
    </location>
</feature>
<keyword evidence="7 8" id="KW-0472">Membrane</keyword>
<gene>
    <name evidence="9" type="ORF">ACFPET_02080</name>
</gene>
<dbReference type="CDD" id="cd06550">
    <property type="entry name" value="TM_ABC_iron-siderophores_like"/>
    <property type="match status" value="1"/>
</dbReference>
<evidence type="ECO:0000256" key="1">
    <source>
        <dbReference type="ARBA" id="ARBA00004651"/>
    </source>
</evidence>
<evidence type="ECO:0000313" key="9">
    <source>
        <dbReference type="EMBL" id="MFC4333983.1"/>
    </source>
</evidence>
<evidence type="ECO:0000256" key="2">
    <source>
        <dbReference type="ARBA" id="ARBA00007935"/>
    </source>
</evidence>
<keyword evidence="6 8" id="KW-1133">Transmembrane helix</keyword>
<proteinExistence type="inferred from homology"/>
<keyword evidence="3" id="KW-0813">Transport</keyword>
<feature type="transmembrane region" description="Helical" evidence="8">
    <location>
        <begin position="173"/>
        <end position="195"/>
    </location>
</feature>
<dbReference type="EMBL" id="JBHSDK010000002">
    <property type="protein sequence ID" value="MFC4333983.1"/>
    <property type="molecule type" value="Genomic_DNA"/>
</dbReference>
<name>A0ABV8TU70_9ACTN</name>
<accession>A0ABV8TU70</accession>
<evidence type="ECO:0000256" key="3">
    <source>
        <dbReference type="ARBA" id="ARBA00022448"/>
    </source>
</evidence>
<feature type="transmembrane region" description="Helical" evidence="8">
    <location>
        <begin position="91"/>
        <end position="109"/>
    </location>
</feature>
<keyword evidence="4" id="KW-1003">Cell membrane</keyword>
<protein>
    <submittedName>
        <fullName evidence="9">FecCD family ABC transporter permease</fullName>
    </submittedName>
</protein>
<feature type="transmembrane region" description="Helical" evidence="8">
    <location>
        <begin position="298"/>
        <end position="318"/>
    </location>
</feature>
<evidence type="ECO:0000256" key="8">
    <source>
        <dbReference type="SAM" id="Phobius"/>
    </source>
</evidence>
<evidence type="ECO:0000256" key="7">
    <source>
        <dbReference type="ARBA" id="ARBA00023136"/>
    </source>
</evidence>
<dbReference type="Proteomes" id="UP001595823">
    <property type="component" value="Unassembled WGS sequence"/>
</dbReference>
<feature type="transmembrane region" description="Helical" evidence="8">
    <location>
        <begin position="36"/>
        <end position="57"/>
    </location>
</feature>
<evidence type="ECO:0000313" key="10">
    <source>
        <dbReference type="Proteomes" id="UP001595823"/>
    </source>
</evidence>
<comment type="subcellular location">
    <subcellularLocation>
        <location evidence="1">Cell membrane</location>
        <topology evidence="1">Multi-pass membrane protein</topology>
    </subcellularLocation>
</comment>
<dbReference type="Pfam" id="PF01032">
    <property type="entry name" value="FecCD"/>
    <property type="match status" value="1"/>
</dbReference>
<dbReference type="PANTHER" id="PTHR30472:SF24">
    <property type="entry name" value="FERRIC ENTEROBACTIN TRANSPORT SYSTEM PERMEASE PROTEIN FEPG"/>
    <property type="match status" value="1"/>
</dbReference>
<feature type="transmembrane region" description="Helical" evidence="8">
    <location>
        <begin position="221"/>
        <end position="239"/>
    </location>
</feature>
<dbReference type="SUPFAM" id="SSF81345">
    <property type="entry name" value="ABC transporter involved in vitamin B12 uptake, BtuC"/>
    <property type="match status" value="1"/>
</dbReference>
<keyword evidence="10" id="KW-1185">Reference proteome</keyword>
<dbReference type="InterPro" id="IPR037294">
    <property type="entry name" value="ABC_BtuC-like"/>
</dbReference>
<feature type="transmembrane region" description="Helical" evidence="8">
    <location>
        <begin position="121"/>
        <end position="139"/>
    </location>
</feature>
<evidence type="ECO:0000256" key="4">
    <source>
        <dbReference type="ARBA" id="ARBA00022475"/>
    </source>
</evidence>
<dbReference type="Gene3D" id="1.10.3470.10">
    <property type="entry name" value="ABC transporter involved in vitamin B12 uptake, BtuC"/>
    <property type="match status" value="1"/>
</dbReference>
<feature type="transmembrane region" description="Helical" evidence="8">
    <location>
        <begin position="145"/>
        <end position="166"/>
    </location>
</feature>
<dbReference type="InterPro" id="IPR000522">
    <property type="entry name" value="ABC_transptr_permease_BtuC"/>
</dbReference>
<dbReference type="RefSeq" id="WP_380617720.1">
    <property type="nucleotide sequence ID" value="NZ_JBHSDK010000002.1"/>
</dbReference>